<feature type="compositionally biased region" description="Acidic residues" evidence="1">
    <location>
        <begin position="32"/>
        <end position="43"/>
    </location>
</feature>
<dbReference type="EMBL" id="JACYCC010000034">
    <property type="protein sequence ID" value="KAF8683247.1"/>
    <property type="molecule type" value="Genomic_DNA"/>
</dbReference>
<feature type="compositionally biased region" description="Polar residues" evidence="1">
    <location>
        <begin position="225"/>
        <end position="264"/>
    </location>
</feature>
<dbReference type="AlphaFoldDB" id="A0A8H7HC25"/>
<accession>A0A8H7HC25</accession>
<dbReference type="SUPFAM" id="SSF54928">
    <property type="entry name" value="RNA-binding domain, RBD"/>
    <property type="match status" value="1"/>
</dbReference>
<feature type="compositionally biased region" description="Polar residues" evidence="1">
    <location>
        <begin position="286"/>
        <end position="295"/>
    </location>
</feature>
<feature type="region of interest" description="Disordered" evidence="1">
    <location>
        <begin position="186"/>
        <end position="302"/>
    </location>
</feature>
<protein>
    <submittedName>
        <fullName evidence="2">RNA recognition motif</fullName>
    </submittedName>
</protein>
<dbReference type="Gene3D" id="3.30.70.330">
    <property type="match status" value="1"/>
</dbReference>
<comment type="caution">
    <text evidence="2">The sequence shown here is derived from an EMBL/GenBank/DDBJ whole genome shotgun (WGS) entry which is preliminary data.</text>
</comment>
<sequence length="302" mass="33033">MPSEPKLTKKQKKAIAFRERRGKGHSKPVDGEPADVPEPEVQDGQEKNFDEQALDQSETAVRSLGDRKRKRTLEEDDQALETNESQGGTNGVSPKAKPKKRKTVKTTDDSSGNEAAGGDAKLKRFILFVEPAPSIRLLTPKSRNGKPQTAVQAAKSKGCAFLEFSSHSAMQVAIRKHHSELAGRRINVELTAGGGGNSDQRKEKLRTRNHTLNEQRKRGAERQAAKNTGNDDIGNSQSRLPTRHSTTSGQIETTNRPKTWSIPNSEDEKLSTRKTRGKSKGANAVQRKSSWTPSGANAIKVG</sequence>
<evidence type="ECO:0000313" key="2">
    <source>
        <dbReference type="EMBL" id="KAF8683247.1"/>
    </source>
</evidence>
<gene>
    <name evidence="2" type="ORF">RHS04_01914</name>
</gene>
<proteinExistence type="predicted"/>
<feature type="compositionally biased region" description="Basic and acidic residues" evidence="1">
    <location>
        <begin position="211"/>
        <end position="224"/>
    </location>
</feature>
<dbReference type="Proteomes" id="UP000650582">
    <property type="component" value="Unassembled WGS sequence"/>
</dbReference>
<name>A0A8H7HC25_9AGAM</name>
<dbReference type="InterPro" id="IPR012677">
    <property type="entry name" value="Nucleotide-bd_a/b_plait_sf"/>
</dbReference>
<evidence type="ECO:0000256" key="1">
    <source>
        <dbReference type="SAM" id="MobiDB-lite"/>
    </source>
</evidence>
<feature type="region of interest" description="Disordered" evidence="1">
    <location>
        <begin position="1"/>
        <end position="122"/>
    </location>
</feature>
<reference evidence="2" key="1">
    <citation type="submission" date="2020-09" db="EMBL/GenBank/DDBJ databases">
        <title>Comparative genome analyses of four rice-infecting Rhizoctonia solani isolates reveal extensive enrichment of homogalacturonan modification genes.</title>
        <authorList>
            <person name="Lee D.-Y."/>
            <person name="Jeon J."/>
            <person name="Kim K.-T."/>
            <person name="Cheong K."/>
            <person name="Song H."/>
            <person name="Choi G."/>
            <person name="Ko J."/>
            <person name="Opiyo S.O."/>
            <person name="Zuo S."/>
            <person name="Madhav S."/>
            <person name="Lee Y.-H."/>
            <person name="Wang G.-L."/>
        </authorList>
    </citation>
    <scope>NUCLEOTIDE SEQUENCE</scope>
    <source>
        <strain evidence="2">AG1-IA YN-7</strain>
    </source>
</reference>
<dbReference type="GO" id="GO:0003676">
    <property type="term" value="F:nucleic acid binding"/>
    <property type="evidence" value="ECO:0007669"/>
    <property type="project" value="InterPro"/>
</dbReference>
<dbReference type="InterPro" id="IPR035979">
    <property type="entry name" value="RBD_domain_sf"/>
</dbReference>
<organism evidence="2 3">
    <name type="scientific">Rhizoctonia solani</name>
    <dbReference type="NCBI Taxonomy" id="456999"/>
    <lineage>
        <taxon>Eukaryota</taxon>
        <taxon>Fungi</taxon>
        <taxon>Dikarya</taxon>
        <taxon>Basidiomycota</taxon>
        <taxon>Agaricomycotina</taxon>
        <taxon>Agaricomycetes</taxon>
        <taxon>Cantharellales</taxon>
        <taxon>Ceratobasidiaceae</taxon>
        <taxon>Rhizoctonia</taxon>
    </lineage>
</organism>
<evidence type="ECO:0000313" key="3">
    <source>
        <dbReference type="Proteomes" id="UP000650582"/>
    </source>
</evidence>
<feature type="compositionally biased region" description="Basic residues" evidence="1">
    <location>
        <begin position="8"/>
        <end position="26"/>
    </location>
</feature>